<dbReference type="Proteomes" id="UP001272987">
    <property type="component" value="Unassembled WGS sequence"/>
</dbReference>
<protein>
    <submittedName>
        <fullName evidence="2">Uncharacterized protein</fullName>
    </submittedName>
</protein>
<organism evidence="2 5">
    <name type="scientific">Streptomyces acidiscabies</name>
    <dbReference type="NCBI Taxonomy" id="42234"/>
    <lineage>
        <taxon>Bacteria</taxon>
        <taxon>Bacillati</taxon>
        <taxon>Actinomycetota</taxon>
        <taxon>Actinomycetes</taxon>
        <taxon>Kitasatosporales</taxon>
        <taxon>Streptomycetaceae</taxon>
        <taxon>Streptomyces</taxon>
    </lineage>
</organism>
<proteinExistence type="predicted"/>
<evidence type="ECO:0000313" key="2">
    <source>
        <dbReference type="EMBL" id="MDX2965637.1"/>
    </source>
</evidence>
<dbReference type="RefSeq" id="WP_010359857.1">
    <property type="nucleotide sequence ID" value="NZ_CP122369.1"/>
</dbReference>
<feature type="compositionally biased region" description="Pro residues" evidence="1">
    <location>
        <begin position="237"/>
        <end position="251"/>
    </location>
</feature>
<dbReference type="AlphaFoldDB" id="A0AAP6BJ10"/>
<dbReference type="EMBL" id="JARAWP010000039">
    <property type="protein sequence ID" value="MDX3024861.1"/>
    <property type="molecule type" value="Genomic_DNA"/>
</dbReference>
<accession>A0AAP6BJ10</accession>
<gene>
    <name evidence="2" type="ORF">PV399_38880</name>
    <name evidence="3" type="ORF">PV666_44410</name>
</gene>
<comment type="caution">
    <text evidence="2">The sequence shown here is derived from an EMBL/GenBank/DDBJ whole genome shotgun (WGS) entry which is preliminary data.</text>
</comment>
<reference evidence="2 4" key="1">
    <citation type="journal article" date="2023" name="Microb. Genom.">
        <title>Mesoterricola silvestris gen. nov., sp. nov., Mesoterricola sediminis sp. nov., Geothrix oryzae sp. nov., Geothrix edaphica sp. nov., Geothrix rubra sp. nov., and Geothrix limicola sp. nov., six novel members of Acidobacteriota isolated from soils.</title>
        <authorList>
            <person name="Weisberg A.J."/>
            <person name="Pearce E."/>
            <person name="Kramer C.G."/>
            <person name="Chang J.H."/>
            <person name="Clarke C.R."/>
        </authorList>
    </citation>
    <scope>NUCLEOTIDE SEQUENCE</scope>
    <source>
        <strain evidence="3 4">NB05-1H</strain>
        <strain evidence="2">NRRL_B-16521</strain>
    </source>
</reference>
<evidence type="ECO:0000313" key="5">
    <source>
        <dbReference type="Proteomes" id="UP001282288"/>
    </source>
</evidence>
<dbReference type="EMBL" id="JARAWC010000044">
    <property type="protein sequence ID" value="MDX2965637.1"/>
    <property type="molecule type" value="Genomic_DNA"/>
</dbReference>
<dbReference type="GeneID" id="69812443"/>
<evidence type="ECO:0000313" key="3">
    <source>
        <dbReference type="EMBL" id="MDX3024861.1"/>
    </source>
</evidence>
<name>A0AAP6BJ10_9ACTN</name>
<keyword evidence="4" id="KW-1185">Reference proteome</keyword>
<evidence type="ECO:0000313" key="4">
    <source>
        <dbReference type="Proteomes" id="UP001272987"/>
    </source>
</evidence>
<evidence type="ECO:0000256" key="1">
    <source>
        <dbReference type="SAM" id="MobiDB-lite"/>
    </source>
</evidence>
<feature type="region of interest" description="Disordered" evidence="1">
    <location>
        <begin position="231"/>
        <end position="251"/>
    </location>
</feature>
<sequence>MTPTVPLPPHRTTFLRAFGAALAERLPGPWMSAYRSYRPGGDPFPLHDRVWDNGEIRNAVAGHMLGHDVLLHGPGQQVLCVIDRPRRRGEFLVVPLEPEAAPHHVSAVDEPCGISVPADPARAAAAVARRLLPAYRHALDTVRAEARRRPHPPHRPSAPEVSRTVTLVWYPDGAIGTPYAAVPADARHVLLARSFQYRLDEAALVLLRAAEHAVALQEAARTLARTGIGVNIRHAAPAPPPRRPSPPGRRR</sequence>
<dbReference type="Proteomes" id="UP001282288">
    <property type="component" value="Unassembled WGS sequence"/>
</dbReference>